<dbReference type="OrthoDB" id="9760371at2"/>
<feature type="domain" description="Methyl-accepting transducer" evidence="4">
    <location>
        <begin position="45"/>
        <end position="295"/>
    </location>
</feature>
<comment type="similarity">
    <text evidence="2">Belongs to the methyl-accepting chemotaxis (MCP) protein family.</text>
</comment>
<dbReference type="InterPro" id="IPR004089">
    <property type="entry name" value="MCPsignal_dom"/>
</dbReference>
<protein>
    <submittedName>
        <fullName evidence="5">Methyl-accepting chemotaxis protein</fullName>
    </submittedName>
</protein>
<evidence type="ECO:0000313" key="5">
    <source>
        <dbReference type="EMBL" id="TCT12972.1"/>
    </source>
</evidence>
<dbReference type="PANTHER" id="PTHR32089">
    <property type="entry name" value="METHYL-ACCEPTING CHEMOTAXIS PROTEIN MCPB"/>
    <property type="match status" value="1"/>
</dbReference>
<evidence type="ECO:0000256" key="3">
    <source>
        <dbReference type="PROSITE-ProRule" id="PRU00284"/>
    </source>
</evidence>
<reference evidence="5 6" key="1">
    <citation type="submission" date="2019-03" db="EMBL/GenBank/DDBJ databases">
        <title>Genomic Encyclopedia of Type Strains, Phase IV (KMG-IV): sequencing the most valuable type-strain genomes for metagenomic binning, comparative biology and taxonomic classification.</title>
        <authorList>
            <person name="Goeker M."/>
        </authorList>
    </citation>
    <scope>NUCLEOTIDE SEQUENCE [LARGE SCALE GENOMIC DNA]</scope>
    <source>
        <strain evidence="5 6">DSM 24629</strain>
    </source>
</reference>
<dbReference type="EMBL" id="SMAL01000010">
    <property type="protein sequence ID" value="TCT12972.1"/>
    <property type="molecule type" value="Genomic_DNA"/>
</dbReference>
<dbReference type="InterPro" id="IPR000014">
    <property type="entry name" value="PAS"/>
</dbReference>
<evidence type="ECO:0000256" key="1">
    <source>
        <dbReference type="ARBA" id="ARBA00023224"/>
    </source>
</evidence>
<dbReference type="GO" id="GO:0007165">
    <property type="term" value="P:signal transduction"/>
    <property type="evidence" value="ECO:0007669"/>
    <property type="project" value="UniProtKB-KW"/>
</dbReference>
<evidence type="ECO:0000259" key="4">
    <source>
        <dbReference type="PROSITE" id="PS50111"/>
    </source>
</evidence>
<gene>
    <name evidence="5" type="ORF">EDC18_11046</name>
</gene>
<proteinExistence type="inferred from homology"/>
<evidence type="ECO:0000313" key="6">
    <source>
        <dbReference type="Proteomes" id="UP000294902"/>
    </source>
</evidence>
<dbReference type="InterPro" id="IPR004090">
    <property type="entry name" value="Chemotax_Me-accpt_rcpt"/>
</dbReference>
<dbReference type="SUPFAM" id="SSF58104">
    <property type="entry name" value="Methyl-accepting chemotaxis protein (MCP) signaling domain"/>
    <property type="match status" value="1"/>
</dbReference>
<dbReference type="PRINTS" id="PR00260">
    <property type="entry name" value="CHEMTRNSDUCR"/>
</dbReference>
<dbReference type="Gene3D" id="3.30.450.20">
    <property type="entry name" value="PAS domain"/>
    <property type="match status" value="1"/>
</dbReference>
<name>A0A4R3MKL8_9FIRM</name>
<accession>A0A4R3MKL8</accession>
<keyword evidence="1 3" id="KW-0807">Transducer</keyword>
<dbReference type="GO" id="GO:0016020">
    <property type="term" value="C:membrane"/>
    <property type="evidence" value="ECO:0007669"/>
    <property type="project" value="InterPro"/>
</dbReference>
<sequence>MFKNTKSKKTTTDFIEKDTRVKELLDQMTEIIVEINQIVNSTKEATNEQEQISKSQATAMEELIITIKEFTKGTEEITSSIMELSQVISNTSQNGEEVKHKTDKMVKISEKGKASMKKNDNNVKSIMDSVSALSTTMLEVGKSTSEIKSIIQVIDNIAGQTNLLALNASIEAARAGENGRGFAVVAQEIRKLAEDVKTATKDIETLITEVDSTVQKAVSQSDINKEGMMQVKESVKETDEVFENLIISISEVQGQLNDIVNEVNSVNDLTQNIASITEEQLAGSEEILASSEDVGQMALNNLNYSKKLNEDTKKLFAAGNKSAKRIIKQMKDLAGSNGKVGYVFYRHNTEGIFEYVTESVKEVLSYSVEEFMKSFESFLTDNPINSKAIIYTENSIKGIQQPKYNLELIKKDGSLCMAEVTEFPIFNENNEVIAVEGLIQVVN</sequence>
<dbReference type="Pfam" id="PF00015">
    <property type="entry name" value="MCPsignal"/>
    <property type="match status" value="1"/>
</dbReference>
<evidence type="ECO:0000256" key="2">
    <source>
        <dbReference type="ARBA" id="ARBA00029447"/>
    </source>
</evidence>
<dbReference type="Gene3D" id="1.10.287.950">
    <property type="entry name" value="Methyl-accepting chemotaxis protein"/>
    <property type="match status" value="1"/>
</dbReference>
<dbReference type="SMART" id="SM00283">
    <property type="entry name" value="MA"/>
    <property type="match status" value="1"/>
</dbReference>
<comment type="caution">
    <text evidence="5">The sequence shown here is derived from an EMBL/GenBank/DDBJ whole genome shotgun (WGS) entry which is preliminary data.</text>
</comment>
<dbReference type="Pfam" id="PF13426">
    <property type="entry name" value="PAS_9"/>
    <property type="match status" value="1"/>
</dbReference>
<dbReference type="GO" id="GO:0004888">
    <property type="term" value="F:transmembrane signaling receptor activity"/>
    <property type="evidence" value="ECO:0007669"/>
    <property type="project" value="InterPro"/>
</dbReference>
<keyword evidence="6" id="KW-1185">Reference proteome</keyword>
<dbReference type="GO" id="GO:0006935">
    <property type="term" value="P:chemotaxis"/>
    <property type="evidence" value="ECO:0007669"/>
    <property type="project" value="InterPro"/>
</dbReference>
<dbReference type="PROSITE" id="PS50111">
    <property type="entry name" value="CHEMOTAXIS_TRANSDUC_2"/>
    <property type="match status" value="1"/>
</dbReference>
<organism evidence="5 6">
    <name type="scientific">Natranaerovirga pectinivora</name>
    <dbReference type="NCBI Taxonomy" id="682400"/>
    <lineage>
        <taxon>Bacteria</taxon>
        <taxon>Bacillati</taxon>
        <taxon>Bacillota</taxon>
        <taxon>Clostridia</taxon>
        <taxon>Lachnospirales</taxon>
        <taxon>Natranaerovirgaceae</taxon>
        <taxon>Natranaerovirga</taxon>
    </lineage>
</organism>
<dbReference type="AlphaFoldDB" id="A0A4R3MKL8"/>
<dbReference type="Proteomes" id="UP000294902">
    <property type="component" value="Unassembled WGS sequence"/>
</dbReference>
<dbReference type="InterPro" id="IPR035965">
    <property type="entry name" value="PAS-like_dom_sf"/>
</dbReference>
<dbReference type="RefSeq" id="WP_132253560.1">
    <property type="nucleotide sequence ID" value="NZ_SMAL01000010.1"/>
</dbReference>
<dbReference type="PANTHER" id="PTHR32089:SF112">
    <property type="entry name" value="LYSOZYME-LIKE PROTEIN-RELATED"/>
    <property type="match status" value="1"/>
</dbReference>
<dbReference type="SUPFAM" id="SSF55785">
    <property type="entry name" value="PYP-like sensor domain (PAS domain)"/>
    <property type="match status" value="1"/>
</dbReference>